<protein>
    <submittedName>
        <fullName evidence="1">Uncharacterized protein</fullName>
    </submittedName>
</protein>
<evidence type="ECO:0000313" key="1">
    <source>
        <dbReference type="EMBL" id="MDO9708143.1"/>
    </source>
</evidence>
<dbReference type="EMBL" id="JAUTWS010000005">
    <property type="protein sequence ID" value="MDO9708143.1"/>
    <property type="molecule type" value="Genomic_DNA"/>
</dbReference>
<accession>A0ABT9DW68</accession>
<dbReference type="RefSeq" id="WP_305103009.1">
    <property type="nucleotide sequence ID" value="NZ_JAUTWS010000005.1"/>
</dbReference>
<reference evidence="1 2" key="1">
    <citation type="submission" date="2023-08" db="EMBL/GenBank/DDBJ databases">
        <title>The draft genome sequence of Paracraurococcus sp. LOR1-02.</title>
        <authorList>
            <person name="Kingkaew E."/>
            <person name="Tanasupawat S."/>
        </authorList>
    </citation>
    <scope>NUCLEOTIDE SEQUENCE [LARGE SCALE GENOMIC DNA]</scope>
    <source>
        <strain evidence="1 2">LOR1-02</strain>
    </source>
</reference>
<name>A0ABT9DW68_9PROT</name>
<organism evidence="1 2">
    <name type="scientific">Paracraurococcus lichenis</name>
    <dbReference type="NCBI Taxonomy" id="3064888"/>
    <lineage>
        <taxon>Bacteria</taxon>
        <taxon>Pseudomonadati</taxon>
        <taxon>Pseudomonadota</taxon>
        <taxon>Alphaproteobacteria</taxon>
        <taxon>Acetobacterales</taxon>
        <taxon>Roseomonadaceae</taxon>
        <taxon>Paracraurococcus</taxon>
    </lineage>
</organism>
<dbReference type="Proteomes" id="UP001243009">
    <property type="component" value="Unassembled WGS sequence"/>
</dbReference>
<proteinExistence type="predicted"/>
<sequence>MSDRGVLKSATMFSYFPGEEVVDECPCTIRLDPQEKTLAVLYCDHNGAEISYVGVEQGIGHWRLRNAFNQGEASLHAFEGSKIYEGYWKEKKDSGVWETGMWRIEIEADE</sequence>
<evidence type="ECO:0000313" key="2">
    <source>
        <dbReference type="Proteomes" id="UP001243009"/>
    </source>
</evidence>
<comment type="caution">
    <text evidence="1">The sequence shown here is derived from an EMBL/GenBank/DDBJ whole genome shotgun (WGS) entry which is preliminary data.</text>
</comment>
<gene>
    <name evidence="1" type="ORF">Q7A36_07310</name>
</gene>
<keyword evidence="2" id="KW-1185">Reference proteome</keyword>